<dbReference type="SUPFAM" id="SSF46626">
    <property type="entry name" value="Cytochrome c"/>
    <property type="match status" value="1"/>
</dbReference>
<evidence type="ECO:0000313" key="2">
    <source>
        <dbReference type="Proteomes" id="UP000028839"/>
    </source>
</evidence>
<dbReference type="GO" id="GO:0020037">
    <property type="term" value="F:heme binding"/>
    <property type="evidence" value="ECO:0007669"/>
    <property type="project" value="InterPro"/>
</dbReference>
<comment type="caution">
    <text evidence="1">The sequence shown here is derived from an EMBL/GenBank/DDBJ whole genome shotgun (WGS) entry which is preliminary data.</text>
</comment>
<dbReference type="EMBL" id="JPGN01000057">
    <property type="protein sequence ID" value="KFI19291.1"/>
    <property type="molecule type" value="Genomic_DNA"/>
</dbReference>
<evidence type="ECO:0008006" key="3">
    <source>
        <dbReference type="Google" id="ProtNLM"/>
    </source>
</evidence>
<dbReference type="AlphaFoldDB" id="A0A0E2Z272"/>
<organism evidence="1 2">
    <name type="scientific">Nitrosococcus oceani C-27</name>
    <dbReference type="NCBI Taxonomy" id="314279"/>
    <lineage>
        <taxon>Bacteria</taxon>
        <taxon>Pseudomonadati</taxon>
        <taxon>Pseudomonadota</taxon>
        <taxon>Gammaproteobacteria</taxon>
        <taxon>Chromatiales</taxon>
        <taxon>Chromatiaceae</taxon>
        <taxon>Nitrosococcus</taxon>
    </lineage>
</organism>
<dbReference type="GO" id="GO:0009055">
    <property type="term" value="F:electron transfer activity"/>
    <property type="evidence" value="ECO:0007669"/>
    <property type="project" value="InterPro"/>
</dbReference>
<accession>A0A0E2Z272</accession>
<dbReference type="PANTHER" id="PTHR30600:SF9">
    <property type="entry name" value="BLR7738 PROTEIN"/>
    <property type="match status" value="1"/>
</dbReference>
<dbReference type="InterPro" id="IPR051395">
    <property type="entry name" value="Cytochrome_c_Peroxidase/MauG"/>
</dbReference>
<dbReference type="Proteomes" id="UP000028839">
    <property type="component" value="Unassembled WGS sequence"/>
</dbReference>
<dbReference type="Gene3D" id="1.10.760.10">
    <property type="entry name" value="Cytochrome c-like domain"/>
    <property type="match status" value="1"/>
</dbReference>
<evidence type="ECO:0000313" key="1">
    <source>
        <dbReference type="EMBL" id="KFI19291.1"/>
    </source>
</evidence>
<dbReference type="PANTHER" id="PTHR30600">
    <property type="entry name" value="CYTOCHROME C PEROXIDASE-RELATED"/>
    <property type="match status" value="1"/>
</dbReference>
<dbReference type="PROSITE" id="PS51257">
    <property type="entry name" value="PROKAR_LIPOPROTEIN"/>
    <property type="match status" value="1"/>
</dbReference>
<dbReference type="InterPro" id="IPR036909">
    <property type="entry name" value="Cyt_c-like_dom_sf"/>
</dbReference>
<reference evidence="1 2" key="1">
    <citation type="submission" date="2014-07" db="EMBL/GenBank/DDBJ databases">
        <title>Comparative analysis of Nitrosococcus oceani genome inventories of strains from Pacific and Atlantic gyres.</title>
        <authorList>
            <person name="Lim C.K."/>
            <person name="Wang L."/>
            <person name="Sayavedra-Soto L.A."/>
            <person name="Klotz M.G."/>
        </authorList>
    </citation>
    <scope>NUCLEOTIDE SEQUENCE [LARGE SCALE GENOMIC DNA]</scope>
    <source>
        <strain evidence="1 2">C-27</strain>
    </source>
</reference>
<name>A0A0E2Z272_9GAMM</name>
<protein>
    <recommendedName>
        <fullName evidence="3">Cytochrome c domain-containing protein</fullName>
    </recommendedName>
</protein>
<sequence>MKKINTLLVCPIAILAVIIGGCDSQPEPRSPASQDSSYPKPFEYRFAGYDKECAGIPGYLDPYHYGYDLTAEEKRGACTWYLWVGGDPMGENPSQSNGGGNPHFWREAEARTWKIAKVSGLQVNLNFIAFLDSRVRDERFERFGVINDPDCKKASEPDAYGLWLDECKDPYSSGVMGLRLFPNQNFDPEKWDTQKYLEEDATIEPPYLTGLTCGICHIAFNPVNPPEDPEHPEWENFAGAFGNQYIKEGALFGQGLKKEDFLYWVYAKQPAGTSDTSRISMDFIDNPNAINSIFYITSARPTYEEVMNDGATRKVPHVLKDGSDSVGAGGAALRVYVNIGTCGDHRMSVDDTFLGIKPQRPFDLEKAEAECEDWRLTAARMDDAAAFLNSPPPFKLKDAPGGEEYLTKDGEKLNLGKKVFAQYCARCHSSKLPEGYTHEGMKKHSEAAKDDWVKLVMSDDFLKRNFLSDDRRYPLYSDDPSIAIGTNAARAVASNATEGHVWQNFSSKTYKELPSVGKVALYNPFNADKPIQYEFPAGGRGYYRTPSLISVWATAPLLHNNMLGIYNHDPSVKGRVDAFMDAAEKLLWPEKRLGPDSIKVTPVDSYLRFRSLEVRVPAGTPIKLLANMDLSRAVEKKELLGDLREALKDPARLVKLVKALKGQEQFDDELKKLVPKLLRYNQIPDFVEDKGHNTHICRDSSDEKIACLSDEEKWALIEYLKLL</sequence>
<dbReference type="GO" id="GO:0004130">
    <property type="term" value="F:cytochrome-c peroxidase activity"/>
    <property type="evidence" value="ECO:0007669"/>
    <property type="project" value="TreeGrafter"/>
</dbReference>
<dbReference type="OrthoDB" id="9805202at2"/>
<gene>
    <name evidence="1" type="ORF">IB75_09565</name>
</gene>
<dbReference type="HOGENOM" id="CLU_346441_0_0_6"/>
<proteinExistence type="predicted"/>